<proteinExistence type="predicted"/>
<accession>A0ABS6F0E6</accession>
<keyword evidence="12" id="KW-1133">Transmembrane helix</keyword>
<dbReference type="PROSITE" id="PS50885">
    <property type="entry name" value="HAMP"/>
    <property type="match status" value="1"/>
</dbReference>
<keyword evidence="9" id="KW-0067">ATP-binding</keyword>
<evidence type="ECO:0000313" key="15">
    <source>
        <dbReference type="EMBL" id="MBU5591972.1"/>
    </source>
</evidence>
<evidence type="ECO:0000256" key="2">
    <source>
        <dbReference type="ARBA" id="ARBA00004651"/>
    </source>
</evidence>
<dbReference type="SMART" id="SM00388">
    <property type="entry name" value="HisKA"/>
    <property type="match status" value="1"/>
</dbReference>
<protein>
    <recommendedName>
        <fullName evidence="3">histidine kinase</fullName>
        <ecNumber evidence="3">2.7.13.3</ecNumber>
    </recommendedName>
</protein>
<comment type="subcellular location">
    <subcellularLocation>
        <location evidence="2">Cell membrane</location>
        <topology evidence="2">Multi-pass membrane protein</topology>
    </subcellularLocation>
</comment>
<dbReference type="InterPro" id="IPR050398">
    <property type="entry name" value="HssS/ArlS-like"/>
</dbReference>
<feature type="domain" description="HAMP" evidence="14">
    <location>
        <begin position="139"/>
        <end position="185"/>
    </location>
</feature>
<evidence type="ECO:0000256" key="8">
    <source>
        <dbReference type="ARBA" id="ARBA00022777"/>
    </source>
</evidence>
<keyword evidence="4" id="KW-1003">Cell membrane</keyword>
<dbReference type="Pfam" id="PF02518">
    <property type="entry name" value="HATPase_c"/>
    <property type="match status" value="1"/>
</dbReference>
<dbReference type="Pfam" id="PF00512">
    <property type="entry name" value="HisKA"/>
    <property type="match status" value="1"/>
</dbReference>
<keyword evidence="6" id="KW-0808">Transferase</keyword>
<evidence type="ECO:0000256" key="7">
    <source>
        <dbReference type="ARBA" id="ARBA00022741"/>
    </source>
</evidence>
<dbReference type="InterPro" id="IPR005467">
    <property type="entry name" value="His_kinase_dom"/>
</dbReference>
<evidence type="ECO:0000259" key="14">
    <source>
        <dbReference type="PROSITE" id="PS50885"/>
    </source>
</evidence>
<dbReference type="EMBL" id="JAHLQL010000002">
    <property type="protein sequence ID" value="MBU5591972.1"/>
    <property type="molecule type" value="Genomic_DNA"/>
</dbReference>
<comment type="catalytic activity">
    <reaction evidence="1">
        <text>ATP + protein L-histidine = ADP + protein N-phospho-L-histidine.</text>
        <dbReference type="EC" id="2.7.13.3"/>
    </reaction>
</comment>
<keyword evidence="10" id="KW-0902">Two-component regulatory system</keyword>
<keyword evidence="12" id="KW-0812">Transmembrane</keyword>
<feature type="domain" description="Histidine kinase" evidence="13">
    <location>
        <begin position="200"/>
        <end position="414"/>
    </location>
</feature>
<comment type="caution">
    <text evidence="15">The sequence shown here is derived from an EMBL/GenBank/DDBJ whole genome shotgun (WGS) entry which is preliminary data.</text>
</comment>
<evidence type="ECO:0000256" key="11">
    <source>
        <dbReference type="ARBA" id="ARBA00023136"/>
    </source>
</evidence>
<dbReference type="CDD" id="cd00082">
    <property type="entry name" value="HisKA"/>
    <property type="match status" value="1"/>
</dbReference>
<keyword evidence="11 12" id="KW-0472">Membrane</keyword>
<dbReference type="PANTHER" id="PTHR45528">
    <property type="entry name" value="SENSOR HISTIDINE KINASE CPXA"/>
    <property type="match status" value="1"/>
</dbReference>
<evidence type="ECO:0000256" key="6">
    <source>
        <dbReference type="ARBA" id="ARBA00022679"/>
    </source>
</evidence>
<evidence type="ECO:0000256" key="10">
    <source>
        <dbReference type="ARBA" id="ARBA00023012"/>
    </source>
</evidence>
<keyword evidence="7" id="KW-0547">Nucleotide-binding</keyword>
<dbReference type="InterPro" id="IPR003660">
    <property type="entry name" value="HAMP_dom"/>
</dbReference>
<dbReference type="Proteomes" id="UP000736583">
    <property type="component" value="Unassembled WGS sequence"/>
</dbReference>
<organism evidence="15 16">
    <name type="scientific">Clostridium simiarum</name>
    <dbReference type="NCBI Taxonomy" id="2841506"/>
    <lineage>
        <taxon>Bacteria</taxon>
        <taxon>Bacillati</taxon>
        <taxon>Bacillota</taxon>
        <taxon>Clostridia</taxon>
        <taxon>Eubacteriales</taxon>
        <taxon>Clostridiaceae</taxon>
        <taxon>Clostridium</taxon>
    </lineage>
</organism>
<dbReference type="PANTHER" id="PTHR45528:SF1">
    <property type="entry name" value="SENSOR HISTIDINE KINASE CPXA"/>
    <property type="match status" value="1"/>
</dbReference>
<dbReference type="InterPro" id="IPR003594">
    <property type="entry name" value="HATPase_dom"/>
</dbReference>
<dbReference type="EC" id="2.7.13.3" evidence="3"/>
<evidence type="ECO:0000256" key="12">
    <source>
        <dbReference type="SAM" id="Phobius"/>
    </source>
</evidence>
<dbReference type="SMART" id="SM00387">
    <property type="entry name" value="HATPase_c"/>
    <property type="match status" value="1"/>
</dbReference>
<dbReference type="PROSITE" id="PS50109">
    <property type="entry name" value="HIS_KIN"/>
    <property type="match status" value="1"/>
</dbReference>
<evidence type="ECO:0000256" key="4">
    <source>
        <dbReference type="ARBA" id="ARBA00022475"/>
    </source>
</evidence>
<keyword evidence="16" id="KW-1185">Reference proteome</keyword>
<reference evidence="15 16" key="1">
    <citation type="submission" date="2021-06" db="EMBL/GenBank/DDBJ databases">
        <authorList>
            <person name="Sun Q."/>
            <person name="Li D."/>
        </authorList>
    </citation>
    <scope>NUCLEOTIDE SEQUENCE [LARGE SCALE GENOMIC DNA]</scope>
    <source>
        <strain evidence="15 16">MSJ-4</strain>
    </source>
</reference>
<evidence type="ECO:0000256" key="5">
    <source>
        <dbReference type="ARBA" id="ARBA00022553"/>
    </source>
</evidence>
<evidence type="ECO:0000313" key="16">
    <source>
        <dbReference type="Proteomes" id="UP000736583"/>
    </source>
</evidence>
<feature type="transmembrane region" description="Helical" evidence="12">
    <location>
        <begin position="12"/>
        <end position="32"/>
    </location>
</feature>
<evidence type="ECO:0000256" key="3">
    <source>
        <dbReference type="ARBA" id="ARBA00012438"/>
    </source>
</evidence>
<evidence type="ECO:0000256" key="9">
    <source>
        <dbReference type="ARBA" id="ARBA00022840"/>
    </source>
</evidence>
<evidence type="ECO:0000256" key="1">
    <source>
        <dbReference type="ARBA" id="ARBA00000085"/>
    </source>
</evidence>
<feature type="transmembrane region" description="Helical" evidence="12">
    <location>
        <begin position="113"/>
        <end position="132"/>
    </location>
</feature>
<keyword evidence="8 15" id="KW-0418">Kinase</keyword>
<dbReference type="RefSeq" id="WP_216456875.1">
    <property type="nucleotide sequence ID" value="NZ_JAHLQL010000002.1"/>
</dbReference>
<dbReference type="InterPro" id="IPR003661">
    <property type="entry name" value="HisK_dim/P_dom"/>
</dbReference>
<dbReference type="CDD" id="cd06225">
    <property type="entry name" value="HAMP"/>
    <property type="match status" value="1"/>
</dbReference>
<dbReference type="CDD" id="cd00075">
    <property type="entry name" value="HATPase"/>
    <property type="match status" value="1"/>
</dbReference>
<keyword evidence="5" id="KW-0597">Phosphoprotein</keyword>
<evidence type="ECO:0000259" key="13">
    <source>
        <dbReference type="PROSITE" id="PS50109"/>
    </source>
</evidence>
<gene>
    <name evidence="15" type="ORF">KQI89_09345</name>
</gene>
<name>A0ABS6F0E6_9CLOT</name>
<dbReference type="GO" id="GO:0016301">
    <property type="term" value="F:kinase activity"/>
    <property type="evidence" value="ECO:0007669"/>
    <property type="project" value="UniProtKB-KW"/>
</dbReference>
<sequence>MGNLFRNPEIKSFTYKFLFLYITLMISTLLIFNFQLNQLNKEYINQNIALAGKILSENPELEKDIIHIFTKSPTVEEISKGKEILNKYGYTDELSLNNTNTFKELIHSLNIKIPAYISFILLIFFFLVAINYKKIYDKINLLSEQSEKIIKGNFDISLFSNGEGDMQILSHNFNEMAKIIKHNIENLNKEKIFLKNIISDISHQLKTPLSSLMMFNEILLTEEHLDEKKQRSFLQQSNKQLIRMEWLIINLLKLMRLESGSIEFEMKKNNLKETLQIALSSLKLNSKNKNQNLIVNVAEINFNHDINWTAEALSNIIKNSIEHTPENGTIEISTEETPVYVQINIKDSGNGIKEKDINRIFERFYKGRNSVNPTSIGIGLSLSKIIIESQNGNIYVTSKENQGTEFNIIFLKHVI</sequence>